<sequence>MAEDSFAISQQYNFGVWKFLLSIFHVGNSPIVASSAAVEQNIDTLWRAQLSVFVMLILESFHLRLRALGKFVETYLNIIHANGGLSNILYMIFTASASDIVWPKPGSRNYVSVIGHLDSRTQLDRTIGIEHGGREIGGITSHTFFPQTSAPECVLMAELCMMSSKLSYENAEVVKAVVTETWNMNFVTQYNCWNEAQRVNATQVFLATDKQEDARVIVVAFRGTETFNTFDWITDIDFSWHKLENLGRVHVGFLEALGLGSRNNLETFAELQRKLLEPPASRGPSISGMSGNIRSTKLLAHDVVTQKLKELTQTHKDAKIYITGHSLGGALACLYSALLYHSKESELADKIGGVYTFGQPRVGNDEFVNFYNEKLTQPVNRYFRVVYNDDLVPRIPFDDEISGFKHAGICRYFNSFYTGQLLVEVPNKNYFSIFYYLPMAVSAIWELIYNTLISPFVHGDAYFETRTSTLFRILGVIFPGVGSHSPVNYVNSIRLGTSSEPLW</sequence>
<proteinExistence type="predicted"/>
<accession>A0ACC2ASW2</accession>
<comment type="caution">
    <text evidence="1">The sequence shown here is derived from an EMBL/GenBank/DDBJ whole genome shotgun (WGS) entry which is preliminary data.</text>
</comment>
<organism evidence="1 2">
    <name type="scientific">Diphasiastrum complanatum</name>
    <name type="common">Issler's clubmoss</name>
    <name type="synonym">Lycopodium complanatum</name>
    <dbReference type="NCBI Taxonomy" id="34168"/>
    <lineage>
        <taxon>Eukaryota</taxon>
        <taxon>Viridiplantae</taxon>
        <taxon>Streptophyta</taxon>
        <taxon>Embryophyta</taxon>
        <taxon>Tracheophyta</taxon>
        <taxon>Lycopodiopsida</taxon>
        <taxon>Lycopodiales</taxon>
        <taxon>Lycopodiaceae</taxon>
        <taxon>Lycopodioideae</taxon>
        <taxon>Diphasiastrum</taxon>
    </lineage>
</organism>
<gene>
    <name evidence="1" type="ORF">O6H91_19G013600</name>
</gene>
<evidence type="ECO:0000313" key="2">
    <source>
        <dbReference type="Proteomes" id="UP001162992"/>
    </source>
</evidence>
<keyword evidence="2" id="KW-1185">Reference proteome</keyword>
<evidence type="ECO:0000313" key="1">
    <source>
        <dbReference type="EMBL" id="KAJ7520615.1"/>
    </source>
</evidence>
<dbReference type="EMBL" id="CM055110">
    <property type="protein sequence ID" value="KAJ7520615.1"/>
    <property type="molecule type" value="Genomic_DNA"/>
</dbReference>
<dbReference type="Proteomes" id="UP001162992">
    <property type="component" value="Chromosome 19"/>
</dbReference>
<name>A0ACC2ASW2_DIPCM</name>
<reference evidence="2" key="1">
    <citation type="journal article" date="2024" name="Proc. Natl. Acad. Sci. U.S.A.">
        <title>Extraordinary preservation of gene collinearity over three hundred million years revealed in homosporous lycophytes.</title>
        <authorList>
            <person name="Li C."/>
            <person name="Wickell D."/>
            <person name="Kuo L.Y."/>
            <person name="Chen X."/>
            <person name="Nie B."/>
            <person name="Liao X."/>
            <person name="Peng D."/>
            <person name="Ji J."/>
            <person name="Jenkins J."/>
            <person name="Williams M."/>
            <person name="Shu S."/>
            <person name="Plott C."/>
            <person name="Barry K."/>
            <person name="Rajasekar S."/>
            <person name="Grimwood J."/>
            <person name="Han X."/>
            <person name="Sun S."/>
            <person name="Hou Z."/>
            <person name="He W."/>
            <person name="Dai G."/>
            <person name="Sun C."/>
            <person name="Schmutz J."/>
            <person name="Leebens-Mack J.H."/>
            <person name="Li F.W."/>
            <person name="Wang L."/>
        </authorList>
    </citation>
    <scope>NUCLEOTIDE SEQUENCE [LARGE SCALE GENOMIC DNA]</scope>
    <source>
        <strain evidence="2">cv. PW_Plant_1</strain>
    </source>
</reference>
<protein>
    <submittedName>
        <fullName evidence="1">Uncharacterized protein</fullName>
    </submittedName>
</protein>